<gene>
    <name evidence="1" type="ORF">C1645_744621</name>
</gene>
<dbReference type="AlphaFoldDB" id="A0A397S914"/>
<protein>
    <submittedName>
        <fullName evidence="1">Uncharacterized protein</fullName>
    </submittedName>
</protein>
<dbReference type="Proteomes" id="UP000265703">
    <property type="component" value="Unassembled WGS sequence"/>
</dbReference>
<accession>A0A397S914</accession>
<dbReference type="EMBL" id="QKYT01000815">
    <property type="protein sequence ID" value="RIA81309.1"/>
    <property type="molecule type" value="Genomic_DNA"/>
</dbReference>
<name>A0A397S914_9GLOM</name>
<reference evidence="1 2" key="1">
    <citation type="submission" date="2018-06" db="EMBL/GenBank/DDBJ databases">
        <title>Comparative genomics reveals the genomic features of Rhizophagus irregularis, R. cerebriforme, R. diaphanum and Gigaspora rosea, and their symbiotic lifestyle signature.</title>
        <authorList>
            <person name="Morin E."/>
            <person name="San Clemente H."/>
            <person name="Chen E.C.H."/>
            <person name="De La Providencia I."/>
            <person name="Hainaut M."/>
            <person name="Kuo A."/>
            <person name="Kohler A."/>
            <person name="Murat C."/>
            <person name="Tang N."/>
            <person name="Roy S."/>
            <person name="Loubradou J."/>
            <person name="Henrissat B."/>
            <person name="Grigoriev I.V."/>
            <person name="Corradi N."/>
            <person name="Roux C."/>
            <person name="Martin F.M."/>
        </authorList>
    </citation>
    <scope>NUCLEOTIDE SEQUENCE [LARGE SCALE GENOMIC DNA]</scope>
    <source>
        <strain evidence="1 2">DAOM 227022</strain>
    </source>
</reference>
<evidence type="ECO:0000313" key="1">
    <source>
        <dbReference type="EMBL" id="RIA81309.1"/>
    </source>
</evidence>
<organism evidence="1 2">
    <name type="scientific">Glomus cerebriforme</name>
    <dbReference type="NCBI Taxonomy" id="658196"/>
    <lineage>
        <taxon>Eukaryota</taxon>
        <taxon>Fungi</taxon>
        <taxon>Fungi incertae sedis</taxon>
        <taxon>Mucoromycota</taxon>
        <taxon>Glomeromycotina</taxon>
        <taxon>Glomeromycetes</taxon>
        <taxon>Glomerales</taxon>
        <taxon>Glomeraceae</taxon>
        <taxon>Glomus</taxon>
    </lineage>
</organism>
<keyword evidence="2" id="KW-1185">Reference proteome</keyword>
<sequence length="131" mass="14573">MADNFTTLIHMGWVRRIVLPLTLDGPKSEAHSGRLDGGTAGIVVGEVAIFQLITQNIQTSELEYLTQLIAKLLQSIKFQLIDLPLLELCVYTHRIFEATSSFSTPITDTLLENIYRAFNQPPPPIQNNPPA</sequence>
<proteinExistence type="predicted"/>
<evidence type="ECO:0000313" key="2">
    <source>
        <dbReference type="Proteomes" id="UP000265703"/>
    </source>
</evidence>
<comment type="caution">
    <text evidence="1">The sequence shown here is derived from an EMBL/GenBank/DDBJ whole genome shotgun (WGS) entry which is preliminary data.</text>
</comment>